<evidence type="ECO:0000259" key="10">
    <source>
        <dbReference type="PROSITE" id="PS50893"/>
    </source>
</evidence>
<evidence type="ECO:0000256" key="9">
    <source>
        <dbReference type="SAM" id="Phobius"/>
    </source>
</evidence>
<dbReference type="GO" id="GO:0016020">
    <property type="term" value="C:membrane"/>
    <property type="evidence" value="ECO:0007669"/>
    <property type="project" value="UniProtKB-SubCell"/>
</dbReference>
<dbReference type="Gene3D" id="3.40.50.300">
    <property type="entry name" value="P-loop containing nucleotide triphosphate hydrolases"/>
    <property type="match status" value="2"/>
</dbReference>
<gene>
    <name evidence="11" type="ORF">Rhopal_004137-T1</name>
</gene>
<evidence type="ECO:0000256" key="2">
    <source>
        <dbReference type="ARBA" id="ARBA00006012"/>
    </source>
</evidence>
<evidence type="ECO:0000313" key="11">
    <source>
        <dbReference type="EMBL" id="GJN91119.1"/>
    </source>
</evidence>
<dbReference type="CDD" id="cd03232">
    <property type="entry name" value="ABCG_PDR_domain2"/>
    <property type="match status" value="1"/>
</dbReference>
<dbReference type="InterPro" id="IPR010929">
    <property type="entry name" value="PDR_CDR_ABC"/>
</dbReference>
<feature type="domain" description="ABC transporter" evidence="10">
    <location>
        <begin position="112"/>
        <end position="367"/>
    </location>
</feature>
<proteinExistence type="inferred from homology"/>
<dbReference type="InterPro" id="IPR003439">
    <property type="entry name" value="ABC_transporter-like_ATP-bd"/>
</dbReference>
<keyword evidence="4 9" id="KW-0812">Transmembrane</keyword>
<keyword evidence="5" id="KW-0547">Nucleotide-binding</keyword>
<evidence type="ECO:0000256" key="3">
    <source>
        <dbReference type="ARBA" id="ARBA00022448"/>
    </source>
</evidence>
<dbReference type="SMART" id="SM00382">
    <property type="entry name" value="AAA"/>
    <property type="match status" value="2"/>
</dbReference>
<feature type="transmembrane region" description="Helical" evidence="9">
    <location>
        <begin position="1290"/>
        <end position="1311"/>
    </location>
</feature>
<dbReference type="GO" id="GO:0140359">
    <property type="term" value="F:ABC-type transporter activity"/>
    <property type="evidence" value="ECO:0007669"/>
    <property type="project" value="InterPro"/>
</dbReference>
<name>A0AAV5GKW2_9BASI</name>
<feature type="transmembrane region" description="Helical" evidence="9">
    <location>
        <begin position="1259"/>
        <end position="1278"/>
    </location>
</feature>
<evidence type="ECO:0000256" key="6">
    <source>
        <dbReference type="ARBA" id="ARBA00022840"/>
    </source>
</evidence>
<dbReference type="CDD" id="cd03233">
    <property type="entry name" value="ABCG_PDR_domain1"/>
    <property type="match status" value="1"/>
</dbReference>
<comment type="subcellular location">
    <subcellularLocation>
        <location evidence="1">Membrane</location>
        <topology evidence="1">Multi-pass membrane protein</topology>
    </subcellularLocation>
</comment>
<dbReference type="Pfam" id="PF06422">
    <property type="entry name" value="PDR_CDR"/>
    <property type="match status" value="2"/>
</dbReference>
<dbReference type="Proteomes" id="UP001342314">
    <property type="component" value="Unassembled WGS sequence"/>
</dbReference>
<keyword evidence="3" id="KW-0813">Transport</keyword>
<dbReference type="Pfam" id="PF01061">
    <property type="entry name" value="ABC2_membrane"/>
    <property type="match status" value="2"/>
</dbReference>
<dbReference type="InterPro" id="IPR034003">
    <property type="entry name" value="ABCG_PDR_2"/>
</dbReference>
<comment type="similarity">
    <text evidence="2">Belongs to the ABC transporter superfamily. ABCG family. PDR (TC 3.A.1.205) subfamily.</text>
</comment>
<dbReference type="InterPro" id="IPR013525">
    <property type="entry name" value="ABC2_TM"/>
</dbReference>
<feature type="transmembrane region" description="Helical" evidence="9">
    <location>
        <begin position="1148"/>
        <end position="1166"/>
    </location>
</feature>
<organism evidence="11 12">
    <name type="scientific">Rhodotorula paludigena</name>
    <dbReference type="NCBI Taxonomy" id="86838"/>
    <lineage>
        <taxon>Eukaryota</taxon>
        <taxon>Fungi</taxon>
        <taxon>Dikarya</taxon>
        <taxon>Basidiomycota</taxon>
        <taxon>Pucciniomycotina</taxon>
        <taxon>Microbotryomycetes</taxon>
        <taxon>Sporidiobolales</taxon>
        <taxon>Sporidiobolaceae</taxon>
        <taxon>Rhodotorula</taxon>
    </lineage>
</organism>
<dbReference type="GO" id="GO:0005524">
    <property type="term" value="F:ATP binding"/>
    <property type="evidence" value="ECO:0007669"/>
    <property type="project" value="UniProtKB-KW"/>
</dbReference>
<evidence type="ECO:0000256" key="1">
    <source>
        <dbReference type="ARBA" id="ARBA00004141"/>
    </source>
</evidence>
<feature type="transmembrane region" description="Helical" evidence="9">
    <location>
        <begin position="729"/>
        <end position="749"/>
    </location>
</feature>
<comment type="caution">
    <text evidence="11">The sequence shown here is derived from an EMBL/GenBank/DDBJ whole genome shotgun (WGS) entry which is preliminary data.</text>
</comment>
<evidence type="ECO:0000256" key="5">
    <source>
        <dbReference type="ARBA" id="ARBA00022741"/>
    </source>
</evidence>
<feature type="transmembrane region" description="Helical" evidence="9">
    <location>
        <begin position="1411"/>
        <end position="1432"/>
    </location>
</feature>
<dbReference type="InterPro" id="IPR027417">
    <property type="entry name" value="P-loop_NTPase"/>
</dbReference>
<sequence length="1439" mass="158172">MTEDASEQPAAMASAATSVSDLTVNETHHSASSTLAPRVLGPCDSKPSAGVSKDFAAQLSRPVKTTGLFTTPGTLPLPDHGERALGLCFEKVTVYGAGGTKRTVEGFEKAVFKMWDLPGFVCKLFNIKLGQKRPLIQDFAGVLPAGETMLVLGRPGSGCSTVLRVIANQRDSFAGVDGEVQYGRLSSKEAAKAYSGDIVFNSEDDIHRPLLPVAKTLGSALSLKKPHAEPDKRHQFAEDHTMRLLNAFGMPHVADTKVGDAFVRGVSGGERKRVSLAEHLATNAAISCWDNSVRGLDSAVALHYIKVLRELSLSTGMSNVVSIYQASQEMYRYFDRVAVLFEGRLVFMGHAEDAQQFFEEQGWYKNPRQTTPDFLTSCTSVTERKIRDNHSGWVPQTPDEMARYFRESSYWTTLQDEISAYKAFHASSDATERFAEAVKKAKMPLTGTNAYKANFLVQTWELVRVNFALQRADPTDILVRLCANAFNALIVGSVSYKPPATQMGSFAVAGALFFAILYFVIFAFGEVPATVLGRPLQIKHRSLGFYNPAAATLALMIADIPLYALQTLVFSALFYFLVGLNSSAKTFFTFFFICFSNYSALAVCFRMISSWSPNLSVAVRYSGFALSLMLSCAGFVLPPPGMLGWASWMRRFAPPAWALEALLGNEFRVRSLMCGATDMVPNGPQYTDPAFQTCSITGSEVGARGVSGVTYIRLTYGYSPSHIWRNVGIIWAMYAIYAILVIVGSSLLIRDTGSASALVFKRGAQKTTDDKLDRIASKRQHDQAERVLSREINAERVEKEPVSKDFSKAPVFTFENVRYTVQVGGKDKVLLDGVSALVQPGRLTALMGASGAGKTTLLDTVSQRKTTGRVEGNFLIDGKPLASDFSRRAGFCMQADIHEPLSTVRECLQFSALLRQPAEKSREDKLAFAEQVIELLELQDIADAIIGNPDIGGLGVEQRKRVTIGVELAADPDFLLFLDEPTSGLDSQAAFEICRFLRKIVASGLAILCTIHQPSGELFELFDDVVLLAPGGKTVYAGPTGTSASDITSYFARYGAPMPPDANPAEYILETVAPVGGSPVDWPAHWRESPEASKMLERISEINARSANSVDDAATVKPAQFAASFAVQTRELIRRNARAQWRNGSYHLTKLSTCVFFGLLVGFFWFQFSATADGVQTMSLSLLVLAQAAPPLALDIAGNYIDKMGIYLARERNGIYRWTALVTSLMVAELPALLVSFLVLFFCYYWTIGFSSRESVGALSWLLWMVFAFFLDTFGLLLGAVSPTPTAMPYILSALWILWNITSRVLVPLGLQSSPYRYFVNYLSPLRWFYGSLMSDSIGKIAISCSEREWTTFALPDGETCRSYAGAFLEKAAGYVENLDATGSCRYCRMSSGEDYLQQIGFSWDHRWRDWGVFICFAVVNIATCFAATWVIRIRPLYK</sequence>
<dbReference type="GO" id="GO:0016887">
    <property type="term" value="F:ATP hydrolysis activity"/>
    <property type="evidence" value="ECO:0007669"/>
    <property type="project" value="InterPro"/>
</dbReference>
<dbReference type="SUPFAM" id="SSF52540">
    <property type="entry name" value="P-loop containing nucleoside triphosphate hydrolases"/>
    <property type="match status" value="2"/>
</dbReference>
<dbReference type="Pfam" id="PF00005">
    <property type="entry name" value="ABC_tran"/>
    <property type="match status" value="2"/>
</dbReference>
<reference evidence="11 12" key="1">
    <citation type="submission" date="2021-12" db="EMBL/GenBank/DDBJ databases">
        <title>High titer production of polyol ester of fatty acids by Rhodotorula paludigena BS15 towards product separation-free biomass refinery.</title>
        <authorList>
            <person name="Mano J."/>
            <person name="Ono H."/>
            <person name="Tanaka T."/>
            <person name="Naito K."/>
            <person name="Sushida H."/>
            <person name="Ike M."/>
            <person name="Tokuyasu K."/>
            <person name="Kitaoka M."/>
        </authorList>
    </citation>
    <scope>NUCLEOTIDE SEQUENCE [LARGE SCALE GENOMIC DNA]</scope>
    <source>
        <strain evidence="11 12">BS15</strain>
    </source>
</reference>
<feature type="domain" description="ABC transporter" evidence="10">
    <location>
        <begin position="812"/>
        <end position="1055"/>
    </location>
</feature>
<dbReference type="PROSITE" id="PS50893">
    <property type="entry name" value="ABC_TRANSPORTER_2"/>
    <property type="match status" value="2"/>
</dbReference>
<feature type="transmembrane region" description="Helical" evidence="9">
    <location>
        <begin position="1178"/>
        <end position="1197"/>
    </location>
</feature>
<dbReference type="InterPro" id="IPR034001">
    <property type="entry name" value="ABCG_PDR_1"/>
</dbReference>
<feature type="transmembrane region" description="Helical" evidence="9">
    <location>
        <begin position="1218"/>
        <end position="1247"/>
    </location>
</feature>
<evidence type="ECO:0000256" key="8">
    <source>
        <dbReference type="ARBA" id="ARBA00023136"/>
    </source>
</evidence>
<feature type="transmembrane region" description="Helical" evidence="9">
    <location>
        <begin position="617"/>
        <end position="637"/>
    </location>
</feature>
<evidence type="ECO:0000256" key="7">
    <source>
        <dbReference type="ARBA" id="ARBA00022989"/>
    </source>
</evidence>
<keyword evidence="6" id="KW-0067">ATP-binding</keyword>
<dbReference type="EMBL" id="BQKY01000008">
    <property type="protein sequence ID" value="GJN91119.1"/>
    <property type="molecule type" value="Genomic_DNA"/>
</dbReference>
<feature type="transmembrane region" description="Helical" evidence="9">
    <location>
        <begin position="545"/>
        <end position="578"/>
    </location>
</feature>
<feature type="transmembrane region" description="Helical" evidence="9">
    <location>
        <begin position="503"/>
        <end position="524"/>
    </location>
</feature>
<dbReference type="InterPro" id="IPR043926">
    <property type="entry name" value="ABCG_dom"/>
</dbReference>
<dbReference type="FunFam" id="3.40.50.300:FF:000054">
    <property type="entry name" value="ABC multidrug transporter atrF"/>
    <property type="match status" value="1"/>
</dbReference>
<keyword evidence="8 9" id="KW-0472">Membrane</keyword>
<dbReference type="Pfam" id="PF19055">
    <property type="entry name" value="ABC2_membrane_7"/>
    <property type="match status" value="1"/>
</dbReference>
<accession>A0AAV5GKW2</accession>
<evidence type="ECO:0000256" key="4">
    <source>
        <dbReference type="ARBA" id="ARBA00022692"/>
    </source>
</evidence>
<feature type="transmembrane region" description="Helical" evidence="9">
    <location>
        <begin position="584"/>
        <end position="605"/>
    </location>
</feature>
<keyword evidence="12" id="KW-1185">Reference proteome</keyword>
<protein>
    <recommendedName>
        <fullName evidence="10">ABC transporter domain-containing protein</fullName>
    </recommendedName>
</protein>
<evidence type="ECO:0000313" key="12">
    <source>
        <dbReference type="Proteomes" id="UP001342314"/>
    </source>
</evidence>
<dbReference type="PANTHER" id="PTHR19241">
    <property type="entry name" value="ATP-BINDING CASSETTE TRANSPORTER"/>
    <property type="match status" value="1"/>
</dbReference>
<keyword evidence="7 9" id="KW-1133">Transmembrane helix</keyword>
<dbReference type="InterPro" id="IPR003593">
    <property type="entry name" value="AAA+_ATPase"/>
</dbReference>